<organism evidence="5 6">
    <name type="scientific">Bacillus paralicheniformis</name>
    <dbReference type="NCBI Taxonomy" id="1648923"/>
    <lineage>
        <taxon>Bacteria</taxon>
        <taxon>Bacillati</taxon>
        <taxon>Bacillota</taxon>
        <taxon>Bacilli</taxon>
        <taxon>Bacillales</taxon>
        <taxon>Bacillaceae</taxon>
        <taxon>Bacillus</taxon>
    </lineage>
</organism>
<dbReference type="PANTHER" id="PTHR10824">
    <property type="entry name" value="ACYL-COENZYME A THIOESTERASE-RELATED"/>
    <property type="match status" value="1"/>
</dbReference>
<feature type="active site" description="Charge relay system" evidence="2">
    <location>
        <position position="341"/>
    </location>
</feature>
<dbReference type="SUPFAM" id="SSF53474">
    <property type="entry name" value="alpha/beta-Hydrolases"/>
    <property type="match status" value="1"/>
</dbReference>
<gene>
    <name evidence="5" type="ORF">B4121_3760</name>
</gene>
<dbReference type="InterPro" id="IPR006862">
    <property type="entry name" value="Thio_Ohase/aa_AcTrfase"/>
</dbReference>
<dbReference type="AlphaFoldDB" id="A0A6N2GMX3"/>
<dbReference type="RefSeq" id="WP_020450742.1">
    <property type="nucleotide sequence ID" value="NZ_AP023088.1"/>
</dbReference>
<proteinExistence type="inferred from homology"/>
<feature type="active site" description="Charge relay system" evidence="2">
    <location>
        <position position="376"/>
    </location>
</feature>
<dbReference type="Gene3D" id="2.60.40.2240">
    <property type="entry name" value="Acyl-CoA thioester hydrolase/BAAT N-terminal domain"/>
    <property type="match status" value="1"/>
</dbReference>
<sequence length="425" mass="47767">MITLQPVLHIPAVSKWDEKINLKISGLRPFDIIEIILTVKDEADAEWRSHAVFQANRLGEVDPAAAAPIKGTYQSKDQMGLFWSMQAVESSCSFHKKSVNSSVYRIEVKQKERTILSKEIKRVLLSETVERQEVSENGLSGTFFRPLAVNRPPAVIVLGGSDGGLDETMAGMLANYGYATFAIPYFQYKQLPKKLVEIPLEYFRKAIDWLGRQEGLHHRQIGICGRSKGGELALLIGSHFPEIRFAVSHVGGGVVFQGVGLKKFRQTSSWSLDGAPLAFAPLPLFSLSQLWNMVTHKLTRQPHAFTDLYKKALRKVKEDHPAIIKAEHINGPILLTSGTDDLVWPSASMNEKIVERLKKKRFPYSVKHLYFEDAGHNIRPPYFPTSERKSRKIAYGGKTEADAIAAQTFWRELLLFLEKSTAPNN</sequence>
<name>A0A6N2GMX3_9BACI</name>
<evidence type="ECO:0000259" key="4">
    <source>
        <dbReference type="Pfam" id="PF08840"/>
    </source>
</evidence>
<dbReference type="InterPro" id="IPR016662">
    <property type="entry name" value="Acyl-CoA_thioEstase_long-chain"/>
</dbReference>
<evidence type="ECO:0000313" key="5">
    <source>
        <dbReference type="EMBL" id="OLF89367.1"/>
    </source>
</evidence>
<dbReference type="InterPro" id="IPR014940">
    <property type="entry name" value="BAAT_C"/>
</dbReference>
<dbReference type="EMBL" id="LKPO01000022">
    <property type="protein sequence ID" value="OLF89367.1"/>
    <property type="molecule type" value="Genomic_DNA"/>
</dbReference>
<keyword evidence="5" id="KW-0378">Hydrolase</keyword>
<dbReference type="Gene3D" id="3.40.50.1820">
    <property type="entry name" value="alpha/beta hydrolase"/>
    <property type="match status" value="1"/>
</dbReference>
<protein>
    <submittedName>
        <fullName evidence="5">Palmitoyl-CoA hydrolase</fullName>
    </submittedName>
</protein>
<comment type="similarity">
    <text evidence="1">Belongs to the C/M/P thioester hydrolase family.</text>
</comment>
<dbReference type="InterPro" id="IPR029058">
    <property type="entry name" value="AB_hydrolase_fold"/>
</dbReference>
<dbReference type="Pfam" id="PF04775">
    <property type="entry name" value="Bile_Hydr_Trans"/>
    <property type="match status" value="1"/>
</dbReference>
<dbReference type="InterPro" id="IPR042490">
    <property type="entry name" value="Thio_Ohase/BAAT_N"/>
</dbReference>
<dbReference type="GO" id="GO:0047617">
    <property type="term" value="F:fatty acyl-CoA hydrolase activity"/>
    <property type="evidence" value="ECO:0007669"/>
    <property type="project" value="TreeGrafter"/>
</dbReference>
<feature type="domain" description="BAAT/Acyl-CoA thioester hydrolase C-terminal" evidence="4">
    <location>
        <begin position="198"/>
        <end position="422"/>
    </location>
</feature>
<dbReference type="Pfam" id="PF08840">
    <property type="entry name" value="BAAT_C"/>
    <property type="match status" value="1"/>
</dbReference>
<dbReference type="PIRSF" id="PIRSF016521">
    <property type="entry name" value="Acyl-CoA_hydro"/>
    <property type="match status" value="1"/>
</dbReference>
<dbReference type="Proteomes" id="UP000185604">
    <property type="component" value="Unassembled WGS sequence"/>
</dbReference>
<feature type="domain" description="Acyl-CoA thioester hydrolase/bile acid-CoA amino acid N-acetyltransferase" evidence="3">
    <location>
        <begin position="17"/>
        <end position="136"/>
    </location>
</feature>
<dbReference type="PANTHER" id="PTHR10824:SF4">
    <property type="entry name" value="ACYL-COENZYME A THIOESTERASE 1-LIKE"/>
    <property type="match status" value="1"/>
</dbReference>
<reference evidence="5 6" key="1">
    <citation type="journal article" date="2016" name="Front. Microbiol.">
        <title>High-Level Heat Resistance of Spores of Bacillus amyloliquefaciens and Bacillus licheniformis Results from the Presence of a spoVA Operon in a Tn1546 Transposon.</title>
        <authorList>
            <person name="Berendsen E.M."/>
            <person name="Koning R.A."/>
            <person name="Boekhorst J."/>
            <person name="de Jong A."/>
            <person name="Kuipers O.P."/>
            <person name="Wells-Bennik M.H."/>
        </authorList>
    </citation>
    <scope>NUCLEOTIDE SEQUENCE [LARGE SCALE GENOMIC DNA]</scope>
    <source>
        <strain evidence="5 6">B4121</strain>
    </source>
</reference>
<dbReference type="GO" id="GO:0006637">
    <property type="term" value="P:acyl-CoA metabolic process"/>
    <property type="evidence" value="ECO:0007669"/>
    <property type="project" value="InterPro"/>
</dbReference>
<accession>A0A6N2GMX3</accession>
<evidence type="ECO:0000256" key="1">
    <source>
        <dbReference type="ARBA" id="ARBA00006538"/>
    </source>
</evidence>
<evidence type="ECO:0000259" key="3">
    <source>
        <dbReference type="Pfam" id="PF04775"/>
    </source>
</evidence>
<dbReference type="GO" id="GO:0006631">
    <property type="term" value="P:fatty acid metabolic process"/>
    <property type="evidence" value="ECO:0007669"/>
    <property type="project" value="TreeGrafter"/>
</dbReference>
<comment type="caution">
    <text evidence="5">The sequence shown here is derived from an EMBL/GenBank/DDBJ whole genome shotgun (WGS) entry which is preliminary data.</text>
</comment>
<evidence type="ECO:0000256" key="2">
    <source>
        <dbReference type="PIRSR" id="PIRSR016521-1"/>
    </source>
</evidence>
<evidence type="ECO:0000313" key="6">
    <source>
        <dbReference type="Proteomes" id="UP000185604"/>
    </source>
</evidence>
<feature type="active site" description="Charge relay system" evidence="2">
    <location>
        <position position="227"/>
    </location>
</feature>